<name>A0AA96V2U7_9EURY</name>
<dbReference type="Proteomes" id="UP001303587">
    <property type="component" value="Chromosome"/>
</dbReference>
<keyword evidence="4" id="KW-0862">Zinc</keyword>
<accession>A0AA96V2U7</accession>
<evidence type="ECO:0000256" key="4">
    <source>
        <dbReference type="ARBA" id="ARBA00022833"/>
    </source>
</evidence>
<dbReference type="GeneID" id="89229544"/>
<dbReference type="EMBL" id="CP131060">
    <property type="protein sequence ID" value="WNY24895.1"/>
    <property type="molecule type" value="Genomic_DNA"/>
</dbReference>
<keyword evidence="7" id="KW-1185">Reference proteome</keyword>
<dbReference type="Gene3D" id="3.40.390.10">
    <property type="entry name" value="Collagenase (Catalytic Domain)"/>
    <property type="match status" value="1"/>
</dbReference>
<organism evidence="6 7">
    <name type="scientific">Methanolapillus millepedarum</name>
    <dbReference type="NCBI Taxonomy" id="3028296"/>
    <lineage>
        <taxon>Archaea</taxon>
        <taxon>Methanobacteriati</taxon>
        <taxon>Methanobacteriota</taxon>
        <taxon>Stenosarchaea group</taxon>
        <taxon>Methanomicrobia</taxon>
        <taxon>Methanosarcinales</taxon>
        <taxon>Methanosarcinaceae</taxon>
        <taxon>Methanolapillus</taxon>
    </lineage>
</organism>
<dbReference type="GO" id="GO:0008270">
    <property type="term" value="F:zinc ion binding"/>
    <property type="evidence" value="ECO:0007669"/>
    <property type="project" value="InterPro"/>
</dbReference>
<dbReference type="GO" id="GO:0031012">
    <property type="term" value="C:extracellular matrix"/>
    <property type="evidence" value="ECO:0007669"/>
    <property type="project" value="InterPro"/>
</dbReference>
<keyword evidence="1" id="KW-0645">Protease</keyword>
<reference evidence="6 7" key="1">
    <citation type="submission" date="2023-07" db="EMBL/GenBank/DDBJ databases">
        <title>Closed genoem sequence of Methanosarcinaceae archaeon Ac7.</title>
        <authorList>
            <person name="Poehlein A."/>
            <person name="Protasov E."/>
            <person name="Platt K."/>
            <person name="Reeh H."/>
            <person name="Daniel R."/>
            <person name="Brune A."/>
        </authorList>
    </citation>
    <scope>NUCLEOTIDE SEQUENCE [LARGE SCALE GENOMIC DNA]</scope>
    <source>
        <strain evidence="6 7">Ac7</strain>
    </source>
</reference>
<evidence type="ECO:0000256" key="3">
    <source>
        <dbReference type="ARBA" id="ARBA00022801"/>
    </source>
</evidence>
<evidence type="ECO:0000256" key="1">
    <source>
        <dbReference type="ARBA" id="ARBA00022670"/>
    </source>
</evidence>
<dbReference type="InterPro" id="IPR001818">
    <property type="entry name" value="Pept_M10_metallopeptidase"/>
</dbReference>
<keyword evidence="3" id="KW-0378">Hydrolase</keyword>
<evidence type="ECO:0000259" key="5">
    <source>
        <dbReference type="Pfam" id="PF00413"/>
    </source>
</evidence>
<gene>
    <name evidence="6" type="ORF">MsAc7_04240</name>
</gene>
<dbReference type="GO" id="GO:0006508">
    <property type="term" value="P:proteolysis"/>
    <property type="evidence" value="ECO:0007669"/>
    <property type="project" value="UniProtKB-KW"/>
</dbReference>
<dbReference type="AlphaFoldDB" id="A0AA96V2U7"/>
<evidence type="ECO:0000313" key="6">
    <source>
        <dbReference type="EMBL" id="WNY24895.1"/>
    </source>
</evidence>
<protein>
    <recommendedName>
        <fullName evidence="5">Peptidase M10 metallopeptidase domain-containing protein</fullName>
    </recommendedName>
</protein>
<dbReference type="PRINTS" id="PR00138">
    <property type="entry name" value="MATRIXIN"/>
</dbReference>
<dbReference type="Pfam" id="PF00413">
    <property type="entry name" value="Peptidase_M10"/>
    <property type="match status" value="1"/>
</dbReference>
<dbReference type="GO" id="GO:0004222">
    <property type="term" value="F:metalloendopeptidase activity"/>
    <property type="evidence" value="ECO:0007669"/>
    <property type="project" value="InterPro"/>
</dbReference>
<keyword evidence="2" id="KW-0479">Metal-binding</keyword>
<evidence type="ECO:0000256" key="2">
    <source>
        <dbReference type="ARBA" id="ARBA00022723"/>
    </source>
</evidence>
<feature type="domain" description="Peptidase M10 metallopeptidase" evidence="5">
    <location>
        <begin position="44"/>
        <end position="172"/>
    </location>
</feature>
<dbReference type="InterPro" id="IPR024079">
    <property type="entry name" value="MetalloPept_cat_dom_sf"/>
</dbReference>
<dbReference type="SUPFAM" id="SSF55486">
    <property type="entry name" value="Metalloproteases ('zincins'), catalytic domain"/>
    <property type="match status" value="1"/>
</dbReference>
<evidence type="ECO:0000313" key="7">
    <source>
        <dbReference type="Proteomes" id="UP001303587"/>
    </source>
</evidence>
<dbReference type="RefSeq" id="WP_338102958.1">
    <property type="nucleotide sequence ID" value="NZ_CP131060.1"/>
</dbReference>
<dbReference type="InterPro" id="IPR021190">
    <property type="entry name" value="Pept_M10A"/>
</dbReference>
<proteinExistence type="predicted"/>
<sequence>MKKVILGLILLILIAGTLIAPASADSWQNKRAPIVFGAFPSAYEQPVLNAMGTWNTAGSNFSFYYDSSRSRFEPRSIAFYMGNTINTSSAAASTNYISNGYIVDSVITFNSSCNWTTNGSRAPDVQTVALHELGHSAGVGHTSNSSDVMWSGALPVRRNLTTNDKNALKSLY</sequence>